<dbReference type="Proteomes" id="UP001465976">
    <property type="component" value="Unassembled WGS sequence"/>
</dbReference>
<evidence type="ECO:0000313" key="4">
    <source>
        <dbReference type="EMBL" id="KAL0566213.1"/>
    </source>
</evidence>
<dbReference type="PANTHER" id="PTHR10039">
    <property type="entry name" value="AMELOGENIN"/>
    <property type="match status" value="1"/>
</dbReference>
<evidence type="ECO:0000256" key="2">
    <source>
        <dbReference type="SAM" id="MobiDB-lite"/>
    </source>
</evidence>
<evidence type="ECO:0000256" key="1">
    <source>
        <dbReference type="ARBA" id="ARBA00022737"/>
    </source>
</evidence>
<organism evidence="4 5">
    <name type="scientific">Marasmius crinis-equi</name>
    <dbReference type="NCBI Taxonomy" id="585013"/>
    <lineage>
        <taxon>Eukaryota</taxon>
        <taxon>Fungi</taxon>
        <taxon>Dikarya</taxon>
        <taxon>Basidiomycota</taxon>
        <taxon>Agaricomycotina</taxon>
        <taxon>Agaricomycetes</taxon>
        <taxon>Agaricomycetidae</taxon>
        <taxon>Agaricales</taxon>
        <taxon>Marasmiineae</taxon>
        <taxon>Marasmiaceae</taxon>
        <taxon>Marasmius</taxon>
    </lineage>
</organism>
<feature type="region of interest" description="Disordered" evidence="2">
    <location>
        <begin position="1"/>
        <end position="54"/>
    </location>
</feature>
<feature type="non-terminal residue" evidence="4">
    <location>
        <position position="459"/>
    </location>
</feature>
<proteinExistence type="predicted"/>
<dbReference type="EMBL" id="JBAHYK010001971">
    <property type="protein sequence ID" value="KAL0566213.1"/>
    <property type="molecule type" value="Genomic_DNA"/>
</dbReference>
<feature type="domain" description="Nephrocystin 3-like N-terminal" evidence="3">
    <location>
        <begin position="101"/>
        <end position="276"/>
    </location>
</feature>
<protein>
    <recommendedName>
        <fullName evidence="3">Nephrocystin 3-like N-terminal domain-containing protein</fullName>
    </recommendedName>
</protein>
<evidence type="ECO:0000313" key="5">
    <source>
        <dbReference type="Proteomes" id="UP001465976"/>
    </source>
</evidence>
<gene>
    <name evidence="4" type="ORF">V5O48_015805</name>
</gene>
<evidence type="ECO:0000259" key="3">
    <source>
        <dbReference type="Pfam" id="PF24883"/>
    </source>
</evidence>
<accession>A0ABR3ETH3</accession>
<feature type="compositionally biased region" description="Polar residues" evidence="2">
    <location>
        <begin position="1"/>
        <end position="35"/>
    </location>
</feature>
<keyword evidence="1" id="KW-0677">Repeat</keyword>
<name>A0ABR3ETH3_9AGAR</name>
<reference evidence="4 5" key="1">
    <citation type="submission" date="2024-02" db="EMBL/GenBank/DDBJ databases">
        <title>A draft genome for the cacao thread blight pathogen Marasmius crinis-equi.</title>
        <authorList>
            <person name="Cohen S.P."/>
            <person name="Baruah I.K."/>
            <person name="Amoako-Attah I."/>
            <person name="Bukari Y."/>
            <person name="Meinhardt L.W."/>
            <person name="Bailey B.A."/>
        </authorList>
    </citation>
    <scope>NUCLEOTIDE SEQUENCE [LARGE SCALE GENOMIC DNA]</scope>
    <source>
        <strain evidence="4 5">GH-76</strain>
    </source>
</reference>
<comment type="caution">
    <text evidence="4">The sequence shown here is derived from an EMBL/GenBank/DDBJ whole genome shotgun (WGS) entry which is preliminary data.</text>
</comment>
<dbReference type="Pfam" id="PF24883">
    <property type="entry name" value="NPHP3_N"/>
    <property type="match status" value="1"/>
</dbReference>
<keyword evidence="5" id="KW-1185">Reference proteome</keyword>
<sequence>MSPPANTNYGRDQNINHGHQYISNGPLTVNNQDDSNPPAGESFSRQRRLPSSDNPAMTEVSVLERLLPHIAPNAIHNAKARANRHECLPGTRTGIIGKLGEWIEDPANGRVQWVSAGAGVGKTAIAQTLCQKYAASLLAASHFFSRNDSTRDNMDTFVLTIAYQLASCPVLGPHLADAIDNVLRHDPNIVDADWGDQFERLVSGPCSQVDPALWKTLPRLVIIDGLDECMDTHKSKEKRDPLGVWEQEGQAKLLAMIKSTATASSTFPLRFMIFSRPERTILSFFETHHIAGLKHLDITGLHEEAREDIQLYLRHEFARVRTLHPHARLDESWPGEKVIGVLTTMSDGQFIYVVTVIKYITEGGSSLQLPQVRLEIVLHPTPSNYPNLSALDQLYHLILEPLYISRKQLLPALQLILGPPSNPVKELGPSWEFNTLSLDDMALVLKLDSRQVSGMLSRL</sequence>
<dbReference type="InterPro" id="IPR056884">
    <property type="entry name" value="NPHP3-like_N"/>
</dbReference>